<protein>
    <submittedName>
        <fullName evidence="1">Uncharacterized protein</fullName>
    </submittedName>
</protein>
<sequence length="62" mass="6874">MIFEEGKKVFTFFCVHMACFSLLKTTACGFLVPNQGYGTLACRDTVRAVSTVIGDYPSLQLF</sequence>
<name>A0A0E9UM47_ANGAN</name>
<organism evidence="1">
    <name type="scientific">Anguilla anguilla</name>
    <name type="common">European freshwater eel</name>
    <name type="synonym">Muraena anguilla</name>
    <dbReference type="NCBI Taxonomy" id="7936"/>
    <lineage>
        <taxon>Eukaryota</taxon>
        <taxon>Metazoa</taxon>
        <taxon>Chordata</taxon>
        <taxon>Craniata</taxon>
        <taxon>Vertebrata</taxon>
        <taxon>Euteleostomi</taxon>
        <taxon>Actinopterygii</taxon>
        <taxon>Neopterygii</taxon>
        <taxon>Teleostei</taxon>
        <taxon>Anguilliformes</taxon>
        <taxon>Anguillidae</taxon>
        <taxon>Anguilla</taxon>
    </lineage>
</organism>
<dbReference type="EMBL" id="GBXM01041756">
    <property type="protein sequence ID" value="JAH66821.1"/>
    <property type="molecule type" value="Transcribed_RNA"/>
</dbReference>
<dbReference type="AlphaFoldDB" id="A0A0E9UM47"/>
<proteinExistence type="predicted"/>
<reference evidence="1" key="1">
    <citation type="submission" date="2014-11" db="EMBL/GenBank/DDBJ databases">
        <authorList>
            <person name="Amaro Gonzalez C."/>
        </authorList>
    </citation>
    <scope>NUCLEOTIDE SEQUENCE</scope>
</reference>
<accession>A0A0E9UM47</accession>
<evidence type="ECO:0000313" key="1">
    <source>
        <dbReference type="EMBL" id="JAH66821.1"/>
    </source>
</evidence>
<reference evidence="1" key="2">
    <citation type="journal article" date="2015" name="Fish Shellfish Immunol.">
        <title>Early steps in the European eel (Anguilla anguilla)-Vibrio vulnificus interaction in the gills: Role of the RtxA13 toxin.</title>
        <authorList>
            <person name="Callol A."/>
            <person name="Pajuelo D."/>
            <person name="Ebbesson L."/>
            <person name="Teles M."/>
            <person name="MacKenzie S."/>
            <person name="Amaro C."/>
        </authorList>
    </citation>
    <scope>NUCLEOTIDE SEQUENCE</scope>
</reference>